<keyword evidence="4" id="KW-0066">ATP synthesis</keyword>
<dbReference type="GO" id="GO:0046933">
    <property type="term" value="F:proton-transporting ATP synthase activity, rotational mechanism"/>
    <property type="evidence" value="ECO:0007669"/>
    <property type="project" value="UniProtKB-UniRule"/>
</dbReference>
<keyword evidence="4" id="KW-0375">Hydrogen ion transport</keyword>
<dbReference type="Gene3D" id="1.10.287.3240">
    <property type="match status" value="1"/>
</dbReference>
<keyword evidence="2 4" id="KW-0813">Transport</keyword>
<organism evidence="5 6">
    <name type="scientific">Proteiniclasticum sediminis</name>
    <dbReference type="NCBI Taxonomy" id="2804028"/>
    <lineage>
        <taxon>Bacteria</taxon>
        <taxon>Bacillati</taxon>
        <taxon>Bacillota</taxon>
        <taxon>Clostridia</taxon>
        <taxon>Eubacteriales</taxon>
        <taxon>Clostridiaceae</taxon>
        <taxon>Proteiniclasticum</taxon>
    </lineage>
</organism>
<gene>
    <name evidence="4" type="primary">atpD</name>
    <name evidence="5" type="ORF">KCG48_03260</name>
</gene>
<evidence type="ECO:0000256" key="4">
    <source>
        <dbReference type="HAMAP-Rule" id="MF_00271"/>
    </source>
</evidence>
<evidence type="ECO:0000256" key="2">
    <source>
        <dbReference type="ARBA" id="ARBA00022448"/>
    </source>
</evidence>
<evidence type="ECO:0000313" key="6">
    <source>
        <dbReference type="Proteomes" id="UP000675379"/>
    </source>
</evidence>
<evidence type="ECO:0000256" key="3">
    <source>
        <dbReference type="ARBA" id="ARBA00023065"/>
    </source>
</evidence>
<dbReference type="EMBL" id="JAGSCS010000003">
    <property type="protein sequence ID" value="MBR0575352.1"/>
    <property type="molecule type" value="Genomic_DNA"/>
</dbReference>
<dbReference type="PANTHER" id="PTHR11671">
    <property type="entry name" value="V-TYPE ATP SYNTHASE SUBUNIT D"/>
    <property type="match status" value="1"/>
</dbReference>
<dbReference type="Proteomes" id="UP000675379">
    <property type="component" value="Unassembled WGS sequence"/>
</dbReference>
<evidence type="ECO:0000313" key="5">
    <source>
        <dbReference type="EMBL" id="MBR0575352.1"/>
    </source>
</evidence>
<comment type="caution">
    <text evidence="5">The sequence shown here is derived from an EMBL/GenBank/DDBJ whole genome shotgun (WGS) entry which is preliminary data.</text>
</comment>
<dbReference type="GO" id="GO:0005524">
    <property type="term" value="F:ATP binding"/>
    <property type="evidence" value="ECO:0007669"/>
    <property type="project" value="UniProtKB-UniRule"/>
</dbReference>
<reference evidence="5" key="1">
    <citation type="submission" date="2021-04" db="EMBL/GenBank/DDBJ databases">
        <title>Proteiniclasticum sedimins sp. nov., an obligate anaerobic bacterium isolated from anaerobic sludge.</title>
        <authorList>
            <person name="Liu J."/>
        </authorList>
    </citation>
    <scope>NUCLEOTIDE SEQUENCE</scope>
    <source>
        <strain evidence="5">BAD-10</strain>
    </source>
</reference>
<dbReference type="GO" id="GO:0046961">
    <property type="term" value="F:proton-transporting ATPase activity, rotational mechanism"/>
    <property type="evidence" value="ECO:0007669"/>
    <property type="project" value="InterPro"/>
</dbReference>
<comment type="similarity">
    <text evidence="1 4">Belongs to the V-ATPase D subunit family.</text>
</comment>
<dbReference type="Pfam" id="PF01813">
    <property type="entry name" value="ATP-synt_D"/>
    <property type="match status" value="1"/>
</dbReference>
<protein>
    <recommendedName>
        <fullName evidence="4">V-type ATP synthase subunit D</fullName>
    </recommendedName>
    <alternativeName>
        <fullName evidence="4">V-ATPase subunit D</fullName>
    </alternativeName>
</protein>
<dbReference type="GO" id="GO:0042777">
    <property type="term" value="P:proton motive force-driven plasma membrane ATP synthesis"/>
    <property type="evidence" value="ECO:0007669"/>
    <property type="project" value="UniProtKB-UniRule"/>
</dbReference>
<sequence>MPNKQVFPTKGNLIAIKKSNALAKVGYDLMDRKRNILIREMMTHLDDVKLLREKITITFSKAYNALQEANTTLGIITDLTEAIPIDNGIEITYRSVMGVEIPKIIYAKPPLKLSYGMERANTKFDYAYRSFYEVKLLTVTLAEIENSIYRLANAIRKSQKRANALKNIVIPEFEANIKFISEALEEKEREEFTRQKVIKVNKDKQKTLAK</sequence>
<evidence type="ECO:0000256" key="1">
    <source>
        <dbReference type="ARBA" id="ARBA00005850"/>
    </source>
</evidence>
<dbReference type="AlphaFoldDB" id="A0A941HQN9"/>
<proteinExistence type="inferred from homology"/>
<dbReference type="NCBIfam" id="TIGR00309">
    <property type="entry name" value="V_ATPase_subD"/>
    <property type="match status" value="1"/>
</dbReference>
<dbReference type="HAMAP" id="MF_00271">
    <property type="entry name" value="ATP_synth_D_arch"/>
    <property type="match status" value="1"/>
</dbReference>
<keyword evidence="3 4" id="KW-0406">Ion transport</keyword>
<dbReference type="RefSeq" id="WP_211799877.1">
    <property type="nucleotide sequence ID" value="NZ_JAGSCS010000003.1"/>
</dbReference>
<accession>A0A941HQN9</accession>
<dbReference type="InterPro" id="IPR002699">
    <property type="entry name" value="V_ATPase_D"/>
</dbReference>
<name>A0A941HQN9_9CLOT</name>
<keyword evidence="6" id="KW-1185">Reference proteome</keyword>
<comment type="function">
    <text evidence="4">Produces ATP from ADP in the presence of a proton gradient across the membrane.</text>
</comment>